<dbReference type="InParanoid" id="E1Z291"/>
<dbReference type="PANTHER" id="PTHR48071">
    <property type="entry name" value="SRCR DOMAIN-CONTAINING PROTEIN"/>
    <property type="match status" value="1"/>
</dbReference>
<feature type="domain" description="SRCR" evidence="2">
    <location>
        <begin position="409"/>
        <end position="506"/>
    </location>
</feature>
<feature type="domain" description="SRCR" evidence="2">
    <location>
        <begin position="1505"/>
        <end position="1601"/>
    </location>
</feature>
<dbReference type="OrthoDB" id="532981at2759"/>
<feature type="domain" description="SRCR" evidence="2">
    <location>
        <begin position="1058"/>
        <end position="1159"/>
    </location>
</feature>
<feature type="domain" description="SRCR" evidence="2">
    <location>
        <begin position="1613"/>
        <end position="1715"/>
    </location>
</feature>
<dbReference type="GeneID" id="17359289"/>
<feature type="domain" description="SRCR" evidence="2">
    <location>
        <begin position="833"/>
        <end position="930"/>
    </location>
</feature>
<dbReference type="PROSITE" id="PS50287">
    <property type="entry name" value="SRCR_2"/>
    <property type="match status" value="14"/>
</dbReference>
<evidence type="ECO:0000259" key="2">
    <source>
        <dbReference type="PROSITE" id="PS50287"/>
    </source>
</evidence>
<dbReference type="eggNOG" id="ENOG502QQ5W">
    <property type="taxonomic scope" value="Eukaryota"/>
</dbReference>
<dbReference type="InterPro" id="IPR001190">
    <property type="entry name" value="SRCR"/>
</dbReference>
<feature type="domain" description="SRCR" evidence="2">
    <location>
        <begin position="944"/>
        <end position="1048"/>
    </location>
</feature>
<dbReference type="InterPro" id="IPR003609">
    <property type="entry name" value="Pan_app"/>
</dbReference>
<reference evidence="3 4" key="1">
    <citation type="journal article" date="2010" name="Plant Cell">
        <title>The Chlorella variabilis NC64A genome reveals adaptation to photosymbiosis, coevolution with viruses, and cryptic sex.</title>
        <authorList>
            <person name="Blanc G."/>
            <person name="Duncan G."/>
            <person name="Agarkova I."/>
            <person name="Borodovsky M."/>
            <person name="Gurnon J."/>
            <person name="Kuo A."/>
            <person name="Lindquist E."/>
            <person name="Lucas S."/>
            <person name="Pangilinan J."/>
            <person name="Polle J."/>
            <person name="Salamov A."/>
            <person name="Terry A."/>
            <person name="Yamada T."/>
            <person name="Dunigan D.D."/>
            <person name="Grigoriev I.V."/>
            <person name="Claverie J.M."/>
            <person name="Van Etten J.L."/>
        </authorList>
    </citation>
    <scope>NUCLEOTIDE SEQUENCE [LARGE SCALE GENOMIC DNA]</scope>
    <source>
        <strain evidence="3 4">NC64A</strain>
    </source>
</reference>
<dbReference type="KEGG" id="cvr:CHLNCDRAFT_56473"/>
<dbReference type="Pfam" id="PF14295">
    <property type="entry name" value="PAN_4"/>
    <property type="match status" value="2"/>
</dbReference>
<protein>
    <recommendedName>
        <fullName evidence="2">SRCR domain-containing protein</fullName>
    </recommendedName>
</protein>
<dbReference type="Proteomes" id="UP000008141">
    <property type="component" value="Unassembled WGS sequence"/>
</dbReference>
<evidence type="ECO:0000313" key="3">
    <source>
        <dbReference type="EMBL" id="EFN59620.1"/>
    </source>
</evidence>
<keyword evidence="4" id="KW-1185">Reference proteome</keyword>
<dbReference type="Pfam" id="PF00530">
    <property type="entry name" value="SRCR"/>
    <property type="match status" value="14"/>
</dbReference>
<feature type="domain" description="SRCR" evidence="2">
    <location>
        <begin position="200"/>
        <end position="280"/>
    </location>
</feature>
<dbReference type="SUPFAM" id="SSF56487">
    <property type="entry name" value="SRCR-like"/>
    <property type="match status" value="15"/>
</dbReference>
<dbReference type="PANTHER" id="PTHR48071:SF18">
    <property type="entry name" value="DELETED IN MALIGNANT BRAIN TUMORS 1 PROTEIN-RELATED"/>
    <property type="match status" value="1"/>
</dbReference>
<dbReference type="InterPro" id="IPR036772">
    <property type="entry name" value="SRCR-like_dom_sf"/>
</dbReference>
<sequence>MEVAAAAAVAAASKEPEVKVRLTGTGTRSAGRLEVFKACIWAAISAHGVTDKSAVAALVCSQLGYQRFTTDSFSSFHSREQNVQWDSLSCNGSETSVLDCEYGSWTAEEAELGIACFSASETPNLGTAVRLVDNSSSPLLSRGHVEVLSWGQWYPVCAERFGPRAAAVVCRQKGFVGGVATVEPEDSYGSIPDAEPTELVRLAGANRTAAGRLEVFRSGIWTAVRANSISNITAVAEVVCAQFGYPQSIVDTTNSFANPSINVEWDSVSCNGWENSLLDCSFGDWATGGDELAISRANASHVPNLEAAVFLLNGTDAVPNQGRVEVLRSAAVVCRQLGFVGGVATVEPPNTFGTLPQGMPEAVYVRWGDSSCSEFSNSLPECVMYPTPDSCAMAAVTCSNSTVVPSKPVRLTGTPIPSTGRLEVFRSGIWTAVRSNSIANITAVADVVCSELGYTQSLTDQFNTFADPTVNVEWESLSCSGTEASVLGCSYGGWTAGGDELGLACFNSTETPRLSSAVRLVNGTDGAPHLGRVEVLYHGAWTPVCAENFGPQSAAVVCKQLGFIGDPAIQLPPDTLGGMPSGTELFMVISYWNNHYCGADKNSLHECGLQASTYGSCANAAVSCSSSTDPAVERFDSPQANSLPLDWCISPGCGYSAALFFCQQHGYSAVARYAGFTQVPETYQLDTGNICSPGWAGCGTFGFIECADSRLRLDAAVRLKDGNSINEGRVEVLHAGQWWPLCADRFGPRAAAIVCRQVGWIGGPATLRDADTFGGSSPTVAWLNYYDDSYGEDLSALHEAQGGNGLAFGESTCSAGMSAVTCSDVTDVPSARVRLTGSDRLSAGRLEVYRSGIWASVHAYSVPNVPAVAATVCSQLGYTHSMTESFSTFHNPSTNAQLNTFSCANSAPSVLGCTSNGWNAYGPELAIACHNDIANPSAEWAGAVRLVGGVNNASNQGRVEVLHHGVFLPVCASQFFDEVAAGIVCRQLGFVGGPPTLEAPDAFARSDAVGRYGMVSYCEGFEATLSSCAGASPSFDGQCDSFAAMTCSSQTAEPAVTVMLTGTERASEGRLLVYRKGLWRPVAYSNNVPALAAVACKQLGFPTSAGSALTAYAPPQPNGLCWVNCVGTEDSVGGCDWSARNPEISAREGWMNEVEVACAPQGGDPRFSSAVRLVGGSSASQGRVEVLRYGTFEPLCGEAFGVRAATVVCRQLGYISDFAVVEPTDSFGSTPAGTSEALYIYNSDGGCSPGASSMYECGLGVTSPSCAMASLTCLGSKDEPAVPFRLTGSDRSSAGRLEVYRNDAWGAVHYNSVPDVPALVTVVCRQLGFDQGMSGQINVFKSPSSLQWDGLSCSGSEASVADCTTSGWTSNGDEISIACYKSDNANPSEQWSSSIRLVGGASDAQGRVEVLYRGEWAPVGANEFGLFAATVVCRQLGYLGGFATVEPPDSFGPVSADGSGSLVLSSWWSNCNVGSRSLQECGLRWARDYWPIQQASAVTCMPPRVRLTGGSATDGRLEVLYNGAWASVRTSNIPNVAAVADLACAHLGYPLSLTDQFSTYADPTVNVEWDSLSCSGSESSLLDCLFGSWTTGGPELAIACGDANNLPRFSSAVRLVDGTSGSNGRVEVLQHGIYTPLCADYVGPCTATTVCCQLGYTGDPASVQRPDTFGPLPSGAAQSLGLASWSQCGSSLHSLQEATLTSTGTTCSTAAITCSNSRPRYYQGFGVCQEQWGIVGGNLPNMPLAAVSLQECLAACHENEGCELMEYQYSGDSSCPAIADFKFYSAKDGGFSSSQVAGESVAGLAQLCAADPACKAFTTSGQLKSVLSRPSTWGLSAETGDCDGMYVKVGFVYDGFVDCKPQWDLVGGDLPGVPLADLTMEECLARCRDNADCEQIVYGVGASGLDCYLKSISGNDGNTGPDASVIASCVKDVPDCTSELNNEYCLTCGTTNSWRLTCLSTGTPCRATFTAGDGSMYSPIIGMCSVPELAPQGAAAGGTCPAYITTGGMRYNLRTSQTVAPADIIDYCISSEIFALQYGAVDVCRT</sequence>
<dbReference type="PRINTS" id="PR00258">
    <property type="entry name" value="SPERACTRCPTR"/>
</dbReference>
<accession>E1Z291</accession>
<dbReference type="SMART" id="SM00202">
    <property type="entry name" value="SR"/>
    <property type="match status" value="14"/>
</dbReference>
<feature type="domain" description="SRCR" evidence="2">
    <location>
        <begin position="518"/>
        <end position="625"/>
    </location>
</feature>
<dbReference type="GO" id="GO:0016020">
    <property type="term" value="C:membrane"/>
    <property type="evidence" value="ECO:0007669"/>
    <property type="project" value="InterPro"/>
</dbReference>
<feature type="domain" description="SRCR" evidence="2">
    <location>
        <begin position="717"/>
        <end position="823"/>
    </location>
</feature>
<name>E1Z291_CHLVA</name>
<feature type="domain" description="SRCR" evidence="2">
    <location>
        <begin position="1284"/>
        <end position="1380"/>
    </location>
</feature>
<feature type="domain" description="SRCR" evidence="2">
    <location>
        <begin position="1171"/>
        <end position="1274"/>
    </location>
</feature>
<proteinExistence type="predicted"/>
<feature type="domain" description="SRCR" evidence="2">
    <location>
        <begin position="1395"/>
        <end position="1501"/>
    </location>
</feature>
<evidence type="ECO:0000313" key="4">
    <source>
        <dbReference type="Proteomes" id="UP000008141"/>
    </source>
</evidence>
<feature type="domain" description="SRCR" evidence="2">
    <location>
        <begin position="20"/>
        <end position="117"/>
    </location>
</feature>
<gene>
    <name evidence="3" type="ORF">CHLNCDRAFT_56473</name>
</gene>
<organism evidence="4">
    <name type="scientific">Chlorella variabilis</name>
    <name type="common">Green alga</name>
    <dbReference type="NCBI Taxonomy" id="554065"/>
    <lineage>
        <taxon>Eukaryota</taxon>
        <taxon>Viridiplantae</taxon>
        <taxon>Chlorophyta</taxon>
        <taxon>core chlorophytes</taxon>
        <taxon>Trebouxiophyceae</taxon>
        <taxon>Chlorellales</taxon>
        <taxon>Chlorellaceae</taxon>
        <taxon>Chlorella clade</taxon>
        <taxon>Chlorella</taxon>
    </lineage>
</organism>
<evidence type="ECO:0000256" key="1">
    <source>
        <dbReference type="ARBA" id="ARBA00023157"/>
    </source>
</evidence>
<dbReference type="RefSeq" id="XP_005851722.1">
    <property type="nucleotide sequence ID" value="XM_005851660.1"/>
</dbReference>
<keyword evidence="1" id="KW-1015">Disulfide bond</keyword>
<dbReference type="EMBL" id="GL433835">
    <property type="protein sequence ID" value="EFN59620.1"/>
    <property type="molecule type" value="Genomic_DNA"/>
</dbReference>
<dbReference type="Gene3D" id="3.10.250.10">
    <property type="entry name" value="SRCR-like domain"/>
    <property type="match status" value="14"/>
</dbReference>
<feature type="domain" description="SRCR" evidence="2">
    <location>
        <begin position="129"/>
        <end position="175"/>
    </location>
</feature>